<sequence length="99" mass="11487">AYPWPTKAVKTAKPKQLRLTTVEMLKRGNIKLQRTILNQQVDAALVPINKAHRELIKEIENRLGIKYTDYKVLSDGRLVLRKPPKKEEKEDKKEAPKTQ</sequence>
<reference evidence="2" key="1">
    <citation type="journal article" date="2015" name="Nature">
        <title>Complex archaea that bridge the gap between prokaryotes and eukaryotes.</title>
        <authorList>
            <person name="Spang A."/>
            <person name="Saw J.H."/>
            <person name="Jorgensen S.L."/>
            <person name="Zaremba-Niedzwiedzka K."/>
            <person name="Martijn J."/>
            <person name="Lind A.E."/>
            <person name="van Eijk R."/>
            <person name="Schleper C."/>
            <person name="Guy L."/>
            <person name="Ettema T.J."/>
        </authorList>
    </citation>
    <scope>NUCLEOTIDE SEQUENCE</scope>
</reference>
<feature type="non-terminal residue" evidence="2">
    <location>
        <position position="1"/>
    </location>
</feature>
<accession>A0A0F9C8J4</accession>
<comment type="caution">
    <text evidence="2">The sequence shown here is derived from an EMBL/GenBank/DDBJ whole genome shotgun (WGS) entry which is preliminary data.</text>
</comment>
<feature type="region of interest" description="Disordered" evidence="1">
    <location>
        <begin position="78"/>
        <end position="99"/>
    </location>
</feature>
<feature type="compositionally biased region" description="Basic and acidic residues" evidence="1">
    <location>
        <begin position="85"/>
        <end position="99"/>
    </location>
</feature>
<proteinExistence type="predicted"/>
<dbReference type="AlphaFoldDB" id="A0A0F9C8J4"/>
<name>A0A0F9C8J4_9ZZZZ</name>
<protein>
    <submittedName>
        <fullName evidence="2">Uncharacterized protein</fullName>
    </submittedName>
</protein>
<dbReference type="EMBL" id="LAZR01037279">
    <property type="protein sequence ID" value="KKL22627.1"/>
    <property type="molecule type" value="Genomic_DNA"/>
</dbReference>
<organism evidence="2">
    <name type="scientific">marine sediment metagenome</name>
    <dbReference type="NCBI Taxonomy" id="412755"/>
    <lineage>
        <taxon>unclassified sequences</taxon>
        <taxon>metagenomes</taxon>
        <taxon>ecological metagenomes</taxon>
    </lineage>
</organism>
<gene>
    <name evidence="2" type="ORF">LCGC14_2433500</name>
</gene>
<evidence type="ECO:0000313" key="2">
    <source>
        <dbReference type="EMBL" id="KKL22627.1"/>
    </source>
</evidence>
<evidence type="ECO:0000256" key="1">
    <source>
        <dbReference type="SAM" id="MobiDB-lite"/>
    </source>
</evidence>